<protein>
    <submittedName>
        <fullName evidence="1">Helix-turn-helix domain-containing protein</fullName>
    </submittedName>
</protein>
<dbReference type="CDD" id="cd00090">
    <property type="entry name" value="HTH_ARSR"/>
    <property type="match status" value="1"/>
</dbReference>
<evidence type="ECO:0000313" key="2">
    <source>
        <dbReference type="Proteomes" id="UP001523369"/>
    </source>
</evidence>
<evidence type="ECO:0000313" key="1">
    <source>
        <dbReference type="EMBL" id="MCO8270399.1"/>
    </source>
</evidence>
<name>A0ABT1DHT7_9ACTN</name>
<dbReference type="Gene3D" id="1.10.10.10">
    <property type="entry name" value="Winged helix-like DNA-binding domain superfamily/Winged helix DNA-binding domain"/>
    <property type="match status" value="1"/>
</dbReference>
<keyword evidence="2" id="KW-1185">Reference proteome</keyword>
<gene>
    <name evidence="1" type="ORF">M1L60_07295</name>
</gene>
<dbReference type="InterPro" id="IPR036388">
    <property type="entry name" value="WH-like_DNA-bd_sf"/>
</dbReference>
<dbReference type="InterPro" id="IPR036390">
    <property type="entry name" value="WH_DNA-bd_sf"/>
</dbReference>
<proteinExistence type="predicted"/>
<organism evidence="1 2">
    <name type="scientific">Paractinoplanes aksuensis</name>
    <dbReference type="NCBI Taxonomy" id="2939490"/>
    <lineage>
        <taxon>Bacteria</taxon>
        <taxon>Bacillati</taxon>
        <taxon>Actinomycetota</taxon>
        <taxon>Actinomycetes</taxon>
        <taxon>Micromonosporales</taxon>
        <taxon>Micromonosporaceae</taxon>
        <taxon>Paractinoplanes</taxon>
    </lineage>
</organism>
<dbReference type="EMBL" id="JAMYJR010000004">
    <property type="protein sequence ID" value="MCO8270399.1"/>
    <property type="molecule type" value="Genomic_DNA"/>
</dbReference>
<dbReference type="Proteomes" id="UP001523369">
    <property type="component" value="Unassembled WGS sequence"/>
</dbReference>
<reference evidence="1 2" key="1">
    <citation type="submission" date="2022-06" db="EMBL/GenBank/DDBJ databases">
        <title>New Species of the Genus Actinoplanes, ActinopZanes ferrugineus.</title>
        <authorList>
            <person name="Ding P."/>
        </authorList>
    </citation>
    <scope>NUCLEOTIDE SEQUENCE [LARGE SCALE GENOMIC DNA]</scope>
    <source>
        <strain evidence="1 2">TRM88003</strain>
    </source>
</reference>
<accession>A0ABT1DHT7</accession>
<dbReference type="SUPFAM" id="SSF46785">
    <property type="entry name" value="Winged helix' DNA-binding domain"/>
    <property type="match status" value="1"/>
</dbReference>
<dbReference type="InterPro" id="IPR011991">
    <property type="entry name" value="ArsR-like_HTH"/>
</dbReference>
<dbReference type="RefSeq" id="WP_253236537.1">
    <property type="nucleotide sequence ID" value="NZ_JAMYJR010000004.1"/>
</dbReference>
<comment type="caution">
    <text evidence="1">The sequence shown here is derived from an EMBL/GenBank/DDBJ whole genome shotgun (WGS) entry which is preliminary data.</text>
</comment>
<dbReference type="Pfam" id="PF12840">
    <property type="entry name" value="HTH_20"/>
    <property type="match status" value="1"/>
</dbReference>
<sequence length="207" mass="22322">MSGRRLDVLRTLQESGGPLSIGEIARRLGVHVNTARFHLDALTATGQVELVESEPSGPGRPPLMYRAHRGMDPAGPRNYRFLADILTAELAEAPDPAAAAAAIGRRWGVRSTVPPPRSMTTAQSVAWLVRMLGELGFEPEAGRGEISLRNCPFLDVVEPHNRVTCALHLGFMQGAAEQAGAALEVTDLIPFVSPYRCQVNYRPSSSS</sequence>